<dbReference type="NCBIfam" id="NF003952">
    <property type="entry name" value="PRK05450.1-5"/>
    <property type="match status" value="1"/>
</dbReference>
<dbReference type="AlphaFoldDB" id="A0AA34RDP5"/>
<keyword evidence="3 5" id="KW-0548">Nucleotidyltransferase</keyword>
<protein>
    <recommendedName>
        <fullName evidence="5">3-deoxy-manno-octulosonate cytidylyltransferase</fullName>
        <ecNumber evidence="5">2.7.7.38</ecNumber>
    </recommendedName>
    <alternativeName>
        <fullName evidence="5">CMP-2-keto-3-deoxyoctulosonic acid synthase</fullName>
        <shortName evidence="5">CKS</shortName>
        <shortName evidence="5">CMP-KDO synthase</shortName>
    </alternativeName>
</protein>
<evidence type="ECO:0000256" key="4">
    <source>
        <dbReference type="ARBA" id="ARBA00022985"/>
    </source>
</evidence>
<dbReference type="KEGG" id="cpm:G5S_0905"/>
<dbReference type="GO" id="GO:0016020">
    <property type="term" value="C:membrane"/>
    <property type="evidence" value="ECO:0007669"/>
    <property type="project" value="UniProtKB-SubCell"/>
</dbReference>
<keyword evidence="5" id="KW-0963">Cytoplasm</keyword>
<dbReference type="HAMAP" id="MF_00057">
    <property type="entry name" value="KdsB"/>
    <property type="match status" value="1"/>
</dbReference>
<dbReference type="GO" id="GO:0033468">
    <property type="term" value="P:CMP-keto-3-deoxy-D-manno-octulosonic acid biosynthetic process"/>
    <property type="evidence" value="ECO:0007669"/>
    <property type="project" value="UniProtKB-UniRule"/>
</dbReference>
<dbReference type="PANTHER" id="PTHR42866">
    <property type="entry name" value="3-DEOXY-MANNO-OCTULOSONATE CYTIDYLYLTRANSFERASE"/>
    <property type="match status" value="1"/>
</dbReference>
<comment type="pathway">
    <text evidence="5">Bacterial outer membrane biogenesis; lipopolysaccharide biosynthesis.</text>
</comment>
<sequence length="260" mass="28793">MIFTRAMSGQRIQGKRVGVLPARWGSSRFPGKPLSEILGKSLIRRAYENAASSTSLDAVVVATEDPRIMEHVHSFGGCCVLTSPDCLNGTERTAEVAERYLNEAEIIVNIQGDEPCLAPSVIDALIGKLDECPEANVVTPVAISTDPEEIFTEKKVKCVFDQQGKALYFSRSPIPCVYKKPAPRYLHIGVYAFRKEFLFQYVRLLPTALNEAEDLEQLRILESGGHIYVCVVEAKSPSVDYPEDITKVEKYISCLSNASF</sequence>
<dbReference type="NCBIfam" id="NF003950">
    <property type="entry name" value="PRK05450.1-3"/>
    <property type="match status" value="1"/>
</dbReference>
<dbReference type="EC" id="2.7.7.38" evidence="5"/>
<evidence type="ECO:0000256" key="2">
    <source>
        <dbReference type="ARBA" id="ARBA00022679"/>
    </source>
</evidence>
<dbReference type="GO" id="GO:0009103">
    <property type="term" value="P:lipopolysaccharide biosynthetic process"/>
    <property type="evidence" value="ECO:0007669"/>
    <property type="project" value="UniProtKB-UniRule"/>
</dbReference>
<comment type="catalytic activity">
    <reaction evidence="5">
        <text>3-deoxy-alpha-D-manno-oct-2-ulosonate + CTP = CMP-3-deoxy-beta-D-manno-octulosonate + diphosphate</text>
        <dbReference type="Rhea" id="RHEA:23448"/>
        <dbReference type="ChEBI" id="CHEBI:33019"/>
        <dbReference type="ChEBI" id="CHEBI:37563"/>
        <dbReference type="ChEBI" id="CHEBI:85986"/>
        <dbReference type="ChEBI" id="CHEBI:85987"/>
        <dbReference type="EC" id="2.7.7.38"/>
    </reaction>
</comment>
<dbReference type="GO" id="GO:0005829">
    <property type="term" value="C:cytosol"/>
    <property type="evidence" value="ECO:0007669"/>
    <property type="project" value="TreeGrafter"/>
</dbReference>
<comment type="subcellular location">
    <subcellularLocation>
        <location evidence="5">Cytoplasm</location>
    </subcellularLocation>
    <subcellularLocation>
        <location evidence="1">Membrane</location>
    </subcellularLocation>
</comment>
<dbReference type="InterPro" id="IPR004528">
    <property type="entry name" value="KdsB"/>
</dbReference>
<gene>
    <name evidence="5 6" type="primary">kdsB</name>
    <name evidence="6" type="ordered locus">G5S_0905</name>
</gene>
<comment type="similarity">
    <text evidence="5">Belongs to the KdsB family.</text>
</comment>
<dbReference type="FunFam" id="3.90.550.10:FF:000011">
    <property type="entry name" value="3-deoxy-manno-octulosonate cytidylyltransferase"/>
    <property type="match status" value="1"/>
</dbReference>
<proteinExistence type="inferred from homology"/>
<evidence type="ECO:0000256" key="3">
    <source>
        <dbReference type="ARBA" id="ARBA00022695"/>
    </source>
</evidence>
<dbReference type="PANTHER" id="PTHR42866:SF2">
    <property type="entry name" value="3-DEOXY-MANNO-OCTULOSONATE CYTIDYLYLTRANSFERASE, MITOCHONDRIAL"/>
    <property type="match status" value="1"/>
</dbReference>
<comment type="pathway">
    <text evidence="5">Nucleotide-sugar biosynthesis; CMP-3-deoxy-D-manno-octulosonate biosynthesis; CMP-3-deoxy-D-manno-octulosonate from 3-deoxy-D-manno-octulosonate and CTP: step 1/1.</text>
</comment>
<dbReference type="Gene3D" id="3.90.550.10">
    <property type="entry name" value="Spore Coat Polysaccharide Biosynthesis Protein SpsA, Chain A"/>
    <property type="match status" value="1"/>
</dbReference>
<keyword evidence="7" id="KW-1185">Reference proteome</keyword>
<dbReference type="InterPro" id="IPR003329">
    <property type="entry name" value="Cytidylyl_trans"/>
</dbReference>
<organism evidence="6 7">
    <name type="scientific">Chlamydia pecorum (strain ATCC VR-628 / DSM 29919 / E58)</name>
    <name type="common">Chlamydophila pecorum</name>
    <dbReference type="NCBI Taxonomy" id="331635"/>
    <lineage>
        <taxon>Bacteria</taxon>
        <taxon>Pseudomonadati</taxon>
        <taxon>Chlamydiota</taxon>
        <taxon>Chlamydiia</taxon>
        <taxon>Chlamydiales</taxon>
        <taxon>Chlamydiaceae</taxon>
        <taxon>Chlamydia/Chlamydophila group</taxon>
        <taxon>Chlamydia</taxon>
    </lineage>
</organism>
<dbReference type="InterPro" id="IPR029044">
    <property type="entry name" value="Nucleotide-diphossugar_trans"/>
</dbReference>
<dbReference type="EMBL" id="CP002608">
    <property type="protein sequence ID" value="AEB41842.1"/>
    <property type="molecule type" value="Genomic_DNA"/>
</dbReference>
<evidence type="ECO:0000313" key="7">
    <source>
        <dbReference type="Proteomes" id="UP000008305"/>
    </source>
</evidence>
<evidence type="ECO:0000256" key="5">
    <source>
        <dbReference type="HAMAP-Rule" id="MF_00057"/>
    </source>
</evidence>
<comment type="function">
    <text evidence="5">Activates KDO (a required 8-carbon sugar) for incorporation into bacterial lipopolysaccharide in Gram-negative bacteria.</text>
</comment>
<keyword evidence="2 5" id="KW-0808">Transferase</keyword>
<evidence type="ECO:0000256" key="1">
    <source>
        <dbReference type="ARBA" id="ARBA00004370"/>
    </source>
</evidence>
<keyword evidence="4 5" id="KW-0448">Lipopolysaccharide biosynthesis</keyword>
<name>A0AA34RDP5_CHLPE</name>
<dbReference type="NCBIfam" id="TIGR00466">
    <property type="entry name" value="kdsB"/>
    <property type="match status" value="1"/>
</dbReference>
<reference evidence="6 7" key="1">
    <citation type="journal article" date="2011" name="J. Bacteriol.">
        <title>Genome sequence of the obligate intracellular animal pathogen Chlamydia pecorum E58.</title>
        <authorList>
            <person name="Mojica S."/>
            <person name="Huot Creasy H."/>
            <person name="Daugherty S."/>
            <person name="Read T.D."/>
            <person name="Kim T."/>
            <person name="Kaltenboeck B."/>
            <person name="Bavoil P."/>
            <person name="Myers G.S."/>
        </authorList>
    </citation>
    <scope>NUCLEOTIDE SEQUENCE [LARGE SCALE GENOMIC DNA]</scope>
    <source>
        <strain evidence="6 7">E58</strain>
    </source>
</reference>
<evidence type="ECO:0000313" key="6">
    <source>
        <dbReference type="EMBL" id="AEB41842.1"/>
    </source>
</evidence>
<dbReference type="Pfam" id="PF02348">
    <property type="entry name" value="CTP_transf_3"/>
    <property type="match status" value="1"/>
</dbReference>
<dbReference type="GO" id="GO:0008690">
    <property type="term" value="F:3-deoxy-manno-octulosonate cytidylyltransferase activity"/>
    <property type="evidence" value="ECO:0007669"/>
    <property type="project" value="UniProtKB-UniRule"/>
</dbReference>
<dbReference type="Proteomes" id="UP000008305">
    <property type="component" value="Chromosome"/>
</dbReference>
<dbReference type="SUPFAM" id="SSF53448">
    <property type="entry name" value="Nucleotide-diphospho-sugar transferases"/>
    <property type="match status" value="1"/>
</dbReference>
<accession>A0AA34RDP5</accession>
<dbReference type="CDD" id="cd02517">
    <property type="entry name" value="CMP-KDO-Synthetase"/>
    <property type="match status" value="1"/>
</dbReference>